<dbReference type="FunFam" id="3.40.190.290:FF:000001">
    <property type="entry name" value="Transcriptional regulator, LysR family"/>
    <property type="match status" value="1"/>
</dbReference>
<protein>
    <submittedName>
        <fullName evidence="6">LysR family transcriptional regulator</fullName>
    </submittedName>
</protein>
<dbReference type="InterPro" id="IPR005119">
    <property type="entry name" value="LysR_subst-bd"/>
</dbReference>
<dbReference type="EMBL" id="CP059319">
    <property type="protein sequence ID" value="QTH22061.1"/>
    <property type="molecule type" value="Genomic_DNA"/>
</dbReference>
<dbReference type="CDD" id="cd08470">
    <property type="entry name" value="PBP2_CrgA_like_1"/>
    <property type="match status" value="1"/>
</dbReference>
<dbReference type="PROSITE" id="PS50931">
    <property type="entry name" value="HTH_LYSR"/>
    <property type="match status" value="1"/>
</dbReference>
<evidence type="ECO:0000256" key="4">
    <source>
        <dbReference type="ARBA" id="ARBA00023163"/>
    </source>
</evidence>
<dbReference type="InterPro" id="IPR058163">
    <property type="entry name" value="LysR-type_TF_proteobact-type"/>
</dbReference>
<dbReference type="SUPFAM" id="SSF53850">
    <property type="entry name" value="Periplasmic binding protein-like II"/>
    <property type="match status" value="1"/>
</dbReference>
<evidence type="ECO:0000259" key="5">
    <source>
        <dbReference type="PROSITE" id="PS50931"/>
    </source>
</evidence>
<keyword evidence="2" id="KW-0805">Transcription regulation</keyword>
<evidence type="ECO:0000256" key="2">
    <source>
        <dbReference type="ARBA" id="ARBA00023015"/>
    </source>
</evidence>
<sequence>MAGWDGLEEIVAIADTGSFVGAARRLRVSASQISRAVQRLEHRLRAELFIRTTRSVQLTEAGRTLVEQCRRIIDERDEALQLARGQGEMQGEVRLTCSTALGERFVAPIVRRFIETHPRLSVRLELTNRLVDLVSEGFDVAIRTGHPTDHRLAARQIASRPAEVCASPAYLARAGYPRGLADLDRHECLIGTSVNWHFLEDGQRRSFVPSGRWRCNSGNAVVDAALAGMGICQLPSFYVRDHIAAGRLVALLEDYRDRPEPVWAVYPQRRALLPKIQQVIAALEAELDEAMNAPSPRSVMPAEAGISAGSCDDVAATLPRSRPPPG</sequence>
<reference evidence="6" key="2">
    <citation type="submission" date="2021-04" db="EMBL/GenBank/DDBJ databases">
        <title>Isolation and genomic analysis of the ibuprofen-degrading bacterium Sphingomonas strain MPO218.</title>
        <authorList>
            <person name="Aulestia M."/>
            <person name="Flores A."/>
            <person name="Mangas E.L."/>
            <person name="Perez-Pulido A.J."/>
            <person name="Santero E."/>
            <person name="Camacho E.M."/>
        </authorList>
    </citation>
    <scope>NUCLEOTIDE SEQUENCE</scope>
    <source>
        <strain evidence="6">MPO218</strain>
    </source>
</reference>
<dbReference type="AlphaFoldDB" id="A0A975D4D1"/>
<evidence type="ECO:0000313" key="7">
    <source>
        <dbReference type="Proteomes" id="UP000664914"/>
    </source>
</evidence>
<evidence type="ECO:0000256" key="3">
    <source>
        <dbReference type="ARBA" id="ARBA00023125"/>
    </source>
</evidence>
<keyword evidence="4" id="KW-0804">Transcription</keyword>
<evidence type="ECO:0000256" key="1">
    <source>
        <dbReference type="ARBA" id="ARBA00009437"/>
    </source>
</evidence>
<gene>
    <name evidence="6" type="ORF">HRJ34_00510</name>
</gene>
<dbReference type="InterPro" id="IPR000847">
    <property type="entry name" value="LysR_HTH_N"/>
</dbReference>
<dbReference type="Pfam" id="PF00126">
    <property type="entry name" value="HTH_1"/>
    <property type="match status" value="1"/>
</dbReference>
<dbReference type="GO" id="GO:0006351">
    <property type="term" value="P:DNA-templated transcription"/>
    <property type="evidence" value="ECO:0007669"/>
    <property type="project" value="TreeGrafter"/>
</dbReference>
<dbReference type="GO" id="GO:0003700">
    <property type="term" value="F:DNA-binding transcription factor activity"/>
    <property type="evidence" value="ECO:0007669"/>
    <property type="project" value="InterPro"/>
</dbReference>
<dbReference type="Gene3D" id="1.10.10.10">
    <property type="entry name" value="Winged helix-like DNA-binding domain superfamily/Winged helix DNA-binding domain"/>
    <property type="match status" value="1"/>
</dbReference>
<accession>A0A975D4D1</accession>
<dbReference type="Proteomes" id="UP000664914">
    <property type="component" value="Chromosome"/>
</dbReference>
<comment type="similarity">
    <text evidence="1">Belongs to the LysR transcriptional regulatory family.</text>
</comment>
<organism evidence="6 7">
    <name type="scientific">Rhizorhabdus wittichii</name>
    <dbReference type="NCBI Taxonomy" id="160791"/>
    <lineage>
        <taxon>Bacteria</taxon>
        <taxon>Pseudomonadati</taxon>
        <taxon>Pseudomonadota</taxon>
        <taxon>Alphaproteobacteria</taxon>
        <taxon>Sphingomonadales</taxon>
        <taxon>Sphingomonadaceae</taxon>
        <taxon>Rhizorhabdus</taxon>
    </lineage>
</organism>
<dbReference type="Pfam" id="PF03466">
    <property type="entry name" value="LysR_substrate"/>
    <property type="match status" value="1"/>
</dbReference>
<dbReference type="GO" id="GO:0043565">
    <property type="term" value="F:sequence-specific DNA binding"/>
    <property type="evidence" value="ECO:0007669"/>
    <property type="project" value="TreeGrafter"/>
</dbReference>
<dbReference type="PANTHER" id="PTHR30537">
    <property type="entry name" value="HTH-TYPE TRANSCRIPTIONAL REGULATOR"/>
    <property type="match status" value="1"/>
</dbReference>
<dbReference type="FunFam" id="1.10.10.10:FF:000001">
    <property type="entry name" value="LysR family transcriptional regulator"/>
    <property type="match status" value="1"/>
</dbReference>
<keyword evidence="3" id="KW-0238">DNA-binding</keyword>
<dbReference type="InterPro" id="IPR036388">
    <property type="entry name" value="WH-like_DNA-bd_sf"/>
</dbReference>
<evidence type="ECO:0000313" key="6">
    <source>
        <dbReference type="EMBL" id="QTH22061.1"/>
    </source>
</evidence>
<dbReference type="InterPro" id="IPR036390">
    <property type="entry name" value="WH_DNA-bd_sf"/>
</dbReference>
<dbReference type="RefSeq" id="WP_208633065.1">
    <property type="nucleotide sequence ID" value="NZ_CP059319.1"/>
</dbReference>
<proteinExistence type="inferred from homology"/>
<feature type="domain" description="HTH lysR-type" evidence="5">
    <location>
        <begin position="11"/>
        <end position="59"/>
    </location>
</feature>
<reference evidence="6" key="1">
    <citation type="submission" date="2020-07" db="EMBL/GenBank/DDBJ databases">
        <authorList>
            <person name="Camacho E."/>
        </authorList>
    </citation>
    <scope>NUCLEOTIDE SEQUENCE</scope>
    <source>
        <strain evidence="6">MPO218</strain>
    </source>
</reference>
<name>A0A975D4D1_9SPHN</name>
<dbReference type="SUPFAM" id="SSF46785">
    <property type="entry name" value="Winged helix' DNA-binding domain"/>
    <property type="match status" value="1"/>
</dbReference>
<dbReference type="PANTHER" id="PTHR30537:SF10">
    <property type="entry name" value="TRANSCRIPTIONAL REGULATOR-RELATED"/>
    <property type="match status" value="1"/>
</dbReference>
<dbReference type="Gene3D" id="3.40.190.290">
    <property type="match status" value="1"/>
</dbReference>